<feature type="compositionally biased region" description="Pro residues" evidence="1">
    <location>
        <begin position="49"/>
        <end position="59"/>
    </location>
</feature>
<feature type="compositionally biased region" description="Low complexity" evidence="1">
    <location>
        <begin position="60"/>
        <end position="73"/>
    </location>
</feature>
<organism evidence="2 3">
    <name type="scientific">Nocardia brasiliensis</name>
    <dbReference type="NCBI Taxonomy" id="37326"/>
    <lineage>
        <taxon>Bacteria</taxon>
        <taxon>Bacillati</taxon>
        <taxon>Actinomycetota</taxon>
        <taxon>Actinomycetes</taxon>
        <taxon>Mycobacteriales</taxon>
        <taxon>Nocardiaceae</taxon>
        <taxon>Nocardia</taxon>
    </lineage>
</organism>
<protein>
    <submittedName>
        <fullName evidence="2">Uncharacterized protein</fullName>
    </submittedName>
</protein>
<evidence type="ECO:0000313" key="2">
    <source>
        <dbReference type="EMBL" id="QIS05581.1"/>
    </source>
</evidence>
<sequence>MLLAATATFIAMNAGTAAGQETPEQRCARETAAYNSAWESSWRTANPGNPGPPPPPPVPYVCVDPGTPPATTTAPPPPPAPGLAPTQTPGAGVQGRAGNAPGRLPEGNGTDIVPGPTPPPLTQPAARPSPPVTTQPVRKQADDVSDEGSCGNGWNGPPCANIQECPPGYSIQGNLCFGVRSITPGVVPEGSQPKTRQKNCTSSPAKWTKNETWTSSTTITNTNSQMESTQNTVGGSVKVEGEGGVPLVGTIKATVEGNYQNQQKTDTTWIDTNTQQQTLTDSSSKEFTTAPGKELTVYTQYTDVSWEIVRKYSHQKVTDGHTYIAEPDSYGAFEAPANCTPPGR</sequence>
<gene>
    <name evidence="2" type="ORF">F5X71_27625</name>
</gene>
<evidence type="ECO:0000313" key="3">
    <source>
        <dbReference type="Proteomes" id="UP000501705"/>
    </source>
</evidence>
<dbReference type="EMBL" id="CP046171">
    <property type="protein sequence ID" value="QIS05581.1"/>
    <property type="molecule type" value="Genomic_DNA"/>
</dbReference>
<feature type="compositionally biased region" description="Pro residues" evidence="1">
    <location>
        <begin position="115"/>
        <end position="133"/>
    </location>
</feature>
<dbReference type="Proteomes" id="UP000501705">
    <property type="component" value="Chromosome"/>
</dbReference>
<name>A0A6G9XXE9_NOCBR</name>
<feature type="region of interest" description="Disordered" evidence="1">
    <location>
        <begin position="187"/>
        <end position="211"/>
    </location>
</feature>
<accession>A0A6G9XXE9</accession>
<feature type="compositionally biased region" description="Polar residues" evidence="1">
    <location>
        <begin position="33"/>
        <end position="46"/>
    </location>
</feature>
<dbReference type="AlphaFoldDB" id="A0A6G9XXE9"/>
<feature type="region of interest" description="Disordered" evidence="1">
    <location>
        <begin position="18"/>
        <end position="150"/>
    </location>
</feature>
<evidence type="ECO:0000256" key="1">
    <source>
        <dbReference type="SAM" id="MobiDB-lite"/>
    </source>
</evidence>
<reference evidence="2 3" key="1">
    <citation type="journal article" date="2019" name="ACS Chem. Biol.">
        <title>Identification and Mobilization of a Cryptic Antibiotic Biosynthesis Gene Locus from a Human-Pathogenic Nocardia Isolate.</title>
        <authorList>
            <person name="Herisse M."/>
            <person name="Ishida K."/>
            <person name="Porter J.L."/>
            <person name="Howden B."/>
            <person name="Hertweck C."/>
            <person name="Stinear T.P."/>
            <person name="Pidot S.J."/>
        </authorList>
    </citation>
    <scope>NUCLEOTIDE SEQUENCE [LARGE SCALE GENOMIC DNA]</scope>
    <source>
        <strain evidence="2 3">AUSMDU00024985</strain>
    </source>
</reference>
<proteinExistence type="predicted"/>
<feature type="compositionally biased region" description="Polar residues" evidence="1">
    <location>
        <begin position="192"/>
        <end position="205"/>
    </location>
</feature>
<dbReference type="RefSeq" id="WP_167464651.1">
    <property type="nucleotide sequence ID" value="NZ_CP046171.1"/>
</dbReference>